<sequence>MSIPVQLDDIWAERILSSVAGLEYGSVQIIVHDGKIVQIERTERKRFDSAPQPQNASRTDGNPQVAQWKKKKG</sequence>
<dbReference type="Pfam" id="PF10055">
    <property type="entry name" value="DUF2292"/>
    <property type="match status" value="1"/>
</dbReference>
<feature type="region of interest" description="Disordered" evidence="1">
    <location>
        <begin position="42"/>
        <end position="73"/>
    </location>
</feature>
<protein>
    <submittedName>
        <fullName evidence="2">DUF2292 domain-containing protein</fullName>
    </submittedName>
</protein>
<evidence type="ECO:0000313" key="3">
    <source>
        <dbReference type="Proteomes" id="UP000307943"/>
    </source>
</evidence>
<gene>
    <name evidence="2" type="ORF">FE784_15235</name>
</gene>
<accession>A0A5C4T921</accession>
<dbReference type="AlphaFoldDB" id="A0A5C4T921"/>
<dbReference type="EMBL" id="VDCQ01000019">
    <property type="protein sequence ID" value="TNJ65375.1"/>
    <property type="molecule type" value="Genomic_DNA"/>
</dbReference>
<organism evidence="2 3">
    <name type="scientific">Paenibacillus hemerocallicola</name>
    <dbReference type="NCBI Taxonomy" id="1172614"/>
    <lineage>
        <taxon>Bacteria</taxon>
        <taxon>Bacillati</taxon>
        <taxon>Bacillota</taxon>
        <taxon>Bacilli</taxon>
        <taxon>Bacillales</taxon>
        <taxon>Paenibacillaceae</taxon>
        <taxon>Paenibacillus</taxon>
    </lineage>
</organism>
<evidence type="ECO:0000256" key="1">
    <source>
        <dbReference type="SAM" id="MobiDB-lite"/>
    </source>
</evidence>
<dbReference type="Proteomes" id="UP000307943">
    <property type="component" value="Unassembled WGS sequence"/>
</dbReference>
<dbReference type="OrthoDB" id="2382414at2"/>
<feature type="compositionally biased region" description="Polar residues" evidence="1">
    <location>
        <begin position="51"/>
        <end position="65"/>
    </location>
</feature>
<comment type="caution">
    <text evidence="2">The sequence shown here is derived from an EMBL/GenBank/DDBJ whole genome shotgun (WGS) entry which is preliminary data.</text>
</comment>
<proteinExistence type="predicted"/>
<name>A0A5C4T921_9BACL</name>
<keyword evidence="3" id="KW-1185">Reference proteome</keyword>
<evidence type="ECO:0000313" key="2">
    <source>
        <dbReference type="EMBL" id="TNJ65375.1"/>
    </source>
</evidence>
<dbReference type="RefSeq" id="WP_139603068.1">
    <property type="nucleotide sequence ID" value="NZ_VDCQ01000019.1"/>
</dbReference>
<reference evidence="2 3" key="1">
    <citation type="submission" date="2019-05" db="EMBL/GenBank/DDBJ databases">
        <title>We sequenced the genome of Paenibacillus hemerocallicola KCTC 33185 for further insight into its adaptation and study the phylogeny of Paenibacillus.</title>
        <authorList>
            <person name="Narsing Rao M.P."/>
        </authorList>
    </citation>
    <scope>NUCLEOTIDE SEQUENCE [LARGE SCALE GENOMIC DNA]</scope>
    <source>
        <strain evidence="2 3">KCTC 33185</strain>
    </source>
</reference>
<dbReference type="InterPro" id="IPR018743">
    <property type="entry name" value="DUF2292"/>
</dbReference>